<dbReference type="EMBL" id="RBXL01000001">
    <property type="protein sequence ID" value="RKT45273.1"/>
    <property type="molecule type" value="Genomic_DNA"/>
</dbReference>
<dbReference type="GO" id="GO:0004725">
    <property type="term" value="F:protein tyrosine phosphatase activity"/>
    <property type="evidence" value="ECO:0007669"/>
    <property type="project" value="UniProtKB-EC"/>
</dbReference>
<name>A0A495V9H1_9GAMM</name>
<dbReference type="InterPro" id="IPR016667">
    <property type="entry name" value="Caps_polysacc_synth_CpsB/CapC"/>
</dbReference>
<evidence type="ECO:0000256" key="3">
    <source>
        <dbReference type="ARBA" id="ARBA00022801"/>
    </source>
</evidence>
<keyword evidence="6" id="KW-1185">Reference proteome</keyword>
<comment type="similarity">
    <text evidence="1">Belongs to the metallo-dependent hydrolases superfamily. CpsB/CapC family.</text>
</comment>
<organism evidence="5 6">
    <name type="scientific">Thiocapsa rosea</name>
    <dbReference type="NCBI Taxonomy" id="69360"/>
    <lineage>
        <taxon>Bacteria</taxon>
        <taxon>Pseudomonadati</taxon>
        <taxon>Pseudomonadota</taxon>
        <taxon>Gammaproteobacteria</taxon>
        <taxon>Chromatiales</taxon>
        <taxon>Chromatiaceae</taxon>
        <taxon>Thiocapsa</taxon>
    </lineage>
</organism>
<dbReference type="InterPro" id="IPR016195">
    <property type="entry name" value="Pol/histidinol_Pase-like"/>
</dbReference>
<dbReference type="PANTHER" id="PTHR39181">
    <property type="entry name" value="TYROSINE-PROTEIN PHOSPHATASE YWQE"/>
    <property type="match status" value="1"/>
</dbReference>
<dbReference type="EC" id="3.1.3.48" evidence="2"/>
<evidence type="ECO:0000256" key="2">
    <source>
        <dbReference type="ARBA" id="ARBA00013064"/>
    </source>
</evidence>
<dbReference type="PIRSF" id="PIRSF016557">
    <property type="entry name" value="Caps_synth_CpsB"/>
    <property type="match status" value="1"/>
</dbReference>
<dbReference type="Pfam" id="PF19567">
    <property type="entry name" value="CpsB_CapC"/>
    <property type="match status" value="1"/>
</dbReference>
<evidence type="ECO:0000256" key="4">
    <source>
        <dbReference type="ARBA" id="ARBA00051722"/>
    </source>
</evidence>
<comment type="catalytic activity">
    <reaction evidence="4">
        <text>O-phospho-L-tyrosyl-[protein] + H2O = L-tyrosyl-[protein] + phosphate</text>
        <dbReference type="Rhea" id="RHEA:10684"/>
        <dbReference type="Rhea" id="RHEA-COMP:10136"/>
        <dbReference type="Rhea" id="RHEA-COMP:20101"/>
        <dbReference type="ChEBI" id="CHEBI:15377"/>
        <dbReference type="ChEBI" id="CHEBI:43474"/>
        <dbReference type="ChEBI" id="CHEBI:46858"/>
        <dbReference type="ChEBI" id="CHEBI:61978"/>
        <dbReference type="EC" id="3.1.3.48"/>
    </reaction>
</comment>
<dbReference type="RefSeq" id="WP_120797576.1">
    <property type="nucleotide sequence ID" value="NZ_RBXL01000001.1"/>
</dbReference>
<comment type="caution">
    <text evidence="5">The sequence shown here is derived from an EMBL/GenBank/DDBJ whole genome shotgun (WGS) entry which is preliminary data.</text>
</comment>
<dbReference type="Proteomes" id="UP000274556">
    <property type="component" value="Unassembled WGS sequence"/>
</dbReference>
<dbReference type="GO" id="GO:0030145">
    <property type="term" value="F:manganese ion binding"/>
    <property type="evidence" value="ECO:0007669"/>
    <property type="project" value="InterPro"/>
</dbReference>
<dbReference type="Gene3D" id="3.20.20.140">
    <property type="entry name" value="Metal-dependent hydrolases"/>
    <property type="match status" value="1"/>
</dbReference>
<dbReference type="PANTHER" id="PTHR39181:SF1">
    <property type="entry name" value="TYROSINE-PROTEIN PHOSPHATASE YWQE"/>
    <property type="match status" value="1"/>
</dbReference>
<dbReference type="SUPFAM" id="SSF89550">
    <property type="entry name" value="PHP domain-like"/>
    <property type="match status" value="1"/>
</dbReference>
<gene>
    <name evidence="5" type="ORF">BDD21_2709</name>
</gene>
<keyword evidence="3" id="KW-0378">Hydrolase</keyword>
<evidence type="ECO:0000313" key="6">
    <source>
        <dbReference type="Proteomes" id="UP000274556"/>
    </source>
</evidence>
<dbReference type="OrthoDB" id="9788539at2"/>
<sequence length="267" mass="29118">MIDCHCHILPGIDDGAHTLEVALDMARAASASGIENLVCTPHHLNGVYSNSADAIRQASGDLQERLLEAGIPLRLYPGAELHLVPELPSQLLDGTALTYNDLGKAALVELPKTTVPIGAETILEQLLYRGVTPVIAHPERNQTLARRPEQLAEWIGWGCKAQLTAQSCSGDFGERMQRLCRRWLESGWVHLIASDAHRPAGRSPDTLAAGRASVAEWLGEDAATLLTRDNPRRLLIGEDLVSLAPRAAPPAKAQTRRRWLGFLRPRP</sequence>
<evidence type="ECO:0000256" key="1">
    <source>
        <dbReference type="ARBA" id="ARBA00005750"/>
    </source>
</evidence>
<proteinExistence type="inferred from homology"/>
<dbReference type="AlphaFoldDB" id="A0A495V9H1"/>
<reference evidence="5 6" key="1">
    <citation type="submission" date="2018-10" db="EMBL/GenBank/DDBJ databases">
        <title>Genomic Encyclopedia of Archaeal and Bacterial Type Strains, Phase II (KMG-II): from individual species to whole genera.</title>
        <authorList>
            <person name="Goeker M."/>
        </authorList>
    </citation>
    <scope>NUCLEOTIDE SEQUENCE [LARGE SCALE GENOMIC DNA]</scope>
    <source>
        <strain evidence="5 6">DSM 235</strain>
    </source>
</reference>
<accession>A0A495V9H1</accession>
<evidence type="ECO:0000313" key="5">
    <source>
        <dbReference type="EMBL" id="RKT45273.1"/>
    </source>
</evidence>
<protein>
    <recommendedName>
        <fullName evidence="2">protein-tyrosine-phosphatase</fullName>
        <ecNumber evidence="2">3.1.3.48</ecNumber>
    </recommendedName>
</protein>